<dbReference type="GO" id="GO:0016787">
    <property type="term" value="F:hydrolase activity"/>
    <property type="evidence" value="ECO:0007669"/>
    <property type="project" value="UniProtKB-KW"/>
</dbReference>
<dbReference type="InterPro" id="IPR020590">
    <property type="entry name" value="Guanylate_kinase_CS"/>
</dbReference>
<evidence type="ECO:0000313" key="7">
    <source>
        <dbReference type="Proteomes" id="UP000054937"/>
    </source>
</evidence>
<comment type="similarity">
    <text evidence="1">Belongs to the guanylate kinase family.</text>
</comment>
<keyword evidence="7" id="KW-1185">Reference proteome</keyword>
<dbReference type="InterPro" id="IPR027417">
    <property type="entry name" value="P-loop_NTPase"/>
</dbReference>
<dbReference type="GO" id="GO:0004385">
    <property type="term" value="F:GMP kinase activity"/>
    <property type="evidence" value="ECO:0007669"/>
    <property type="project" value="TreeGrafter"/>
</dbReference>
<dbReference type="Proteomes" id="UP000054937">
    <property type="component" value="Unassembled WGS sequence"/>
</dbReference>
<keyword evidence="4" id="KW-0175">Coiled coil</keyword>
<proteinExistence type="inferred from homology"/>
<dbReference type="InterPro" id="IPR008144">
    <property type="entry name" value="Guanylate_kin-like_dom"/>
</dbReference>
<evidence type="ECO:0000256" key="3">
    <source>
        <dbReference type="ARBA" id="ARBA00022777"/>
    </source>
</evidence>
<reference evidence="6 7" key="1">
    <citation type="journal article" date="2015" name="Sci. Rep.">
        <title>Genome of the facultative scuticociliatosis pathogen Pseudocohnilembus persalinus provides insight into its virulence through horizontal gene transfer.</title>
        <authorList>
            <person name="Xiong J."/>
            <person name="Wang G."/>
            <person name="Cheng J."/>
            <person name="Tian M."/>
            <person name="Pan X."/>
            <person name="Warren A."/>
            <person name="Jiang C."/>
            <person name="Yuan D."/>
            <person name="Miao W."/>
        </authorList>
    </citation>
    <scope>NUCLEOTIDE SEQUENCE [LARGE SCALE GENOMIC DNA]</scope>
    <source>
        <strain evidence="6">36N120E</strain>
    </source>
</reference>
<dbReference type="InParanoid" id="A0A0V0R9R4"/>
<dbReference type="OrthoDB" id="6334211at2759"/>
<dbReference type="InterPro" id="IPR008145">
    <property type="entry name" value="GK/Ca_channel_bsu"/>
</dbReference>
<keyword evidence="3" id="KW-0418">Kinase</keyword>
<dbReference type="Pfam" id="PF00625">
    <property type="entry name" value="Guanylate_kin"/>
    <property type="match status" value="1"/>
</dbReference>
<sequence length="225" mass="26821">MQDQSENKQNIYINFENLNQEQRSFFNANPEIQQQLNDFIQSVSQKQPGQFSQFGYNYFNLQKYTPLVLTGPSGAGKGTIIDFLLNYYPNKFELSVSLTTRKARQGELHGVHYYFVNHEEFEREVENKSFAEYCYVHGNYYGTHIGKLYEIANRRKVKQMKKNQATDSEEQIQKRLKNALNEVKRLKELPYYHEIVNDRLEETKNKFVSYINKMYSQVFEQQQKE</sequence>
<dbReference type="PROSITE" id="PS00856">
    <property type="entry name" value="GUANYLATE_KINASE_1"/>
    <property type="match status" value="1"/>
</dbReference>
<dbReference type="SMART" id="SM00072">
    <property type="entry name" value="GuKc"/>
    <property type="match status" value="1"/>
</dbReference>
<dbReference type="GO" id="GO:0005829">
    <property type="term" value="C:cytosol"/>
    <property type="evidence" value="ECO:0007669"/>
    <property type="project" value="TreeGrafter"/>
</dbReference>
<dbReference type="PROSITE" id="PS50052">
    <property type="entry name" value="GUANYLATE_KINASE_2"/>
    <property type="match status" value="1"/>
</dbReference>
<evidence type="ECO:0000256" key="4">
    <source>
        <dbReference type="SAM" id="Coils"/>
    </source>
</evidence>
<organism evidence="6 7">
    <name type="scientific">Pseudocohnilembus persalinus</name>
    <name type="common">Ciliate</name>
    <dbReference type="NCBI Taxonomy" id="266149"/>
    <lineage>
        <taxon>Eukaryota</taxon>
        <taxon>Sar</taxon>
        <taxon>Alveolata</taxon>
        <taxon>Ciliophora</taxon>
        <taxon>Intramacronucleata</taxon>
        <taxon>Oligohymenophorea</taxon>
        <taxon>Scuticociliatia</taxon>
        <taxon>Philasterida</taxon>
        <taxon>Pseudocohnilembidae</taxon>
        <taxon>Pseudocohnilembus</taxon>
    </lineage>
</organism>
<dbReference type="AlphaFoldDB" id="A0A0V0R9R4"/>
<dbReference type="Gene3D" id="3.40.50.300">
    <property type="entry name" value="P-loop containing nucleotide triphosphate hydrolases"/>
    <property type="match status" value="2"/>
</dbReference>
<accession>A0A0V0R9R4</accession>
<evidence type="ECO:0000256" key="1">
    <source>
        <dbReference type="ARBA" id="ARBA00005790"/>
    </source>
</evidence>
<feature type="coiled-coil region" evidence="4">
    <location>
        <begin position="162"/>
        <end position="189"/>
    </location>
</feature>
<dbReference type="SUPFAM" id="SSF52540">
    <property type="entry name" value="P-loop containing nucleoside triphosphate hydrolases"/>
    <property type="match status" value="1"/>
</dbReference>
<keyword evidence="2" id="KW-0808">Transferase</keyword>
<gene>
    <name evidence="6" type="ORF">PPERSA_07758</name>
</gene>
<keyword evidence="6" id="KW-0378">Hydrolase</keyword>
<protein>
    <submittedName>
        <fullName evidence="6">p-loop containing nucleoside triphosphate hydrolase</fullName>
    </submittedName>
</protein>
<dbReference type="CDD" id="cd00071">
    <property type="entry name" value="GMPK"/>
    <property type="match status" value="1"/>
</dbReference>
<comment type="caution">
    <text evidence="6">The sequence shown here is derived from an EMBL/GenBank/DDBJ whole genome shotgun (WGS) entry which is preliminary data.</text>
</comment>
<dbReference type="PANTHER" id="PTHR23117">
    <property type="entry name" value="GUANYLATE KINASE-RELATED"/>
    <property type="match status" value="1"/>
</dbReference>
<name>A0A0V0R9R4_PSEPJ</name>
<dbReference type="PANTHER" id="PTHR23117:SF13">
    <property type="entry name" value="GUANYLATE KINASE"/>
    <property type="match status" value="1"/>
</dbReference>
<feature type="domain" description="Guanylate kinase-like" evidence="5">
    <location>
        <begin position="64"/>
        <end position="156"/>
    </location>
</feature>
<evidence type="ECO:0000256" key="2">
    <source>
        <dbReference type="ARBA" id="ARBA00022679"/>
    </source>
</evidence>
<evidence type="ECO:0000313" key="6">
    <source>
        <dbReference type="EMBL" id="KRX11233.1"/>
    </source>
</evidence>
<dbReference type="FunFam" id="3.30.63.10:FF:000002">
    <property type="entry name" value="Guanylate kinase 1"/>
    <property type="match status" value="1"/>
</dbReference>
<dbReference type="EMBL" id="LDAU01000003">
    <property type="protein sequence ID" value="KRX11233.1"/>
    <property type="molecule type" value="Genomic_DNA"/>
</dbReference>
<evidence type="ECO:0000259" key="5">
    <source>
        <dbReference type="PROSITE" id="PS50052"/>
    </source>
</evidence>